<reference evidence="2" key="1">
    <citation type="submission" date="2019-05" db="EMBL/GenBank/DDBJ databases">
        <authorList>
            <person name="Piombo E."/>
        </authorList>
    </citation>
    <scope>NUCLEOTIDE SEQUENCE</scope>
    <source>
        <strain evidence="2">C2S</strain>
    </source>
</reference>
<organism evidence="2 3">
    <name type="scientific">Fusarium fujikuroi</name>
    <name type="common">Bakanae and foot rot disease fungus</name>
    <name type="synonym">Gibberella fujikuroi</name>
    <dbReference type="NCBI Taxonomy" id="5127"/>
    <lineage>
        <taxon>Eukaryota</taxon>
        <taxon>Fungi</taxon>
        <taxon>Dikarya</taxon>
        <taxon>Ascomycota</taxon>
        <taxon>Pezizomycotina</taxon>
        <taxon>Sordariomycetes</taxon>
        <taxon>Hypocreomycetidae</taxon>
        <taxon>Hypocreales</taxon>
        <taxon>Nectriaceae</taxon>
        <taxon>Fusarium</taxon>
        <taxon>Fusarium fujikuroi species complex</taxon>
    </lineage>
</organism>
<dbReference type="OrthoDB" id="5091382at2759"/>
<proteinExistence type="predicted"/>
<gene>
    <name evidence="2" type="ORF">C2S_196</name>
</gene>
<feature type="compositionally biased region" description="Polar residues" evidence="1">
    <location>
        <begin position="149"/>
        <end position="162"/>
    </location>
</feature>
<sequence length="162" mass="18262">MVEIEPTTRGFKQDHHGLFLCPVDATGLPLYLSHSMTRVSGLRQEYLVEVFKRVMFIFTSSQSIKLFSQFVRAQFNLNPAQVPYLRAQANIFHTNSFPQVFSLPRHKWPRSLMIVSLSTALMPRFIFANHGETSVTSKGSQSHEDSEASKLTSPTTSSAGIR</sequence>
<feature type="region of interest" description="Disordered" evidence="1">
    <location>
        <begin position="136"/>
        <end position="162"/>
    </location>
</feature>
<evidence type="ECO:0000313" key="2">
    <source>
        <dbReference type="EMBL" id="VTT55304.1"/>
    </source>
</evidence>
<comment type="caution">
    <text evidence="2">The sequence shown here is derived from an EMBL/GenBank/DDBJ whole genome shotgun (WGS) entry which is preliminary data.</text>
</comment>
<dbReference type="Proteomes" id="UP000760494">
    <property type="component" value="Unassembled WGS sequence"/>
</dbReference>
<accession>A0A2H3RY74</accession>
<protein>
    <submittedName>
        <fullName evidence="2">Uncharacterized protein</fullName>
    </submittedName>
</protein>
<dbReference type="EMBL" id="CABFJX010000001">
    <property type="protein sequence ID" value="VTT55304.1"/>
    <property type="molecule type" value="Genomic_DNA"/>
</dbReference>
<evidence type="ECO:0000256" key="1">
    <source>
        <dbReference type="SAM" id="MobiDB-lite"/>
    </source>
</evidence>
<dbReference type="AlphaFoldDB" id="A0A2H3RY74"/>
<evidence type="ECO:0000313" key="3">
    <source>
        <dbReference type="Proteomes" id="UP000760494"/>
    </source>
</evidence>
<name>A0A2H3RY74_FUSFU</name>